<dbReference type="GO" id="GO:0005634">
    <property type="term" value="C:nucleus"/>
    <property type="evidence" value="ECO:0007669"/>
    <property type="project" value="UniProtKB-SubCell"/>
</dbReference>
<dbReference type="PANTHER" id="PTHR45884:SF2">
    <property type="entry name" value="N-ACETYLTRANSFERASE ECO"/>
    <property type="match status" value="1"/>
</dbReference>
<keyword evidence="6" id="KW-0863">Zinc-finger</keyword>
<evidence type="ECO:0000259" key="12">
    <source>
        <dbReference type="Pfam" id="PF13878"/>
    </source>
</evidence>
<evidence type="ECO:0000256" key="8">
    <source>
        <dbReference type="ARBA" id="ARBA00023242"/>
    </source>
</evidence>
<dbReference type="InterPro" id="IPR028005">
    <property type="entry name" value="AcTrfase_ESCO_Znf_dom"/>
</dbReference>
<evidence type="ECO:0000256" key="6">
    <source>
        <dbReference type="ARBA" id="ARBA00022771"/>
    </source>
</evidence>
<comment type="subcellular location">
    <subcellularLocation>
        <location evidence="1">Nucleus</location>
    </subcellularLocation>
</comment>
<dbReference type="Pfam" id="PF13878">
    <property type="entry name" value="zf-C2H2_3"/>
    <property type="match status" value="1"/>
</dbReference>
<keyword evidence="10" id="KW-0012">Acyltransferase</keyword>
<dbReference type="GO" id="GO:0007064">
    <property type="term" value="P:mitotic sister chromatid cohesion"/>
    <property type="evidence" value="ECO:0007669"/>
    <property type="project" value="TreeGrafter"/>
</dbReference>
<gene>
    <name evidence="14" type="ORF">Cboi02_000494100</name>
</gene>
<name>A0A9W6T5U3_CANBO</name>
<keyword evidence="15" id="KW-1185">Reference proteome</keyword>
<dbReference type="EMBL" id="BSXN01002180">
    <property type="protein sequence ID" value="GME75820.1"/>
    <property type="molecule type" value="Genomic_DNA"/>
</dbReference>
<comment type="similarity">
    <text evidence="2">Belongs to the acetyltransferase family. ECO subfamily.</text>
</comment>
<evidence type="ECO:0000256" key="4">
    <source>
        <dbReference type="ARBA" id="ARBA00022679"/>
    </source>
</evidence>
<keyword evidence="7" id="KW-0862">Zinc</keyword>
<dbReference type="PANTHER" id="PTHR45884">
    <property type="entry name" value="N-ACETYLTRANSFERASE ECO"/>
    <property type="match status" value="1"/>
</dbReference>
<evidence type="ECO:0000313" key="15">
    <source>
        <dbReference type="Proteomes" id="UP001165120"/>
    </source>
</evidence>
<dbReference type="GO" id="GO:0061733">
    <property type="term" value="F:protein-lysine-acetyltransferase activity"/>
    <property type="evidence" value="ECO:0007669"/>
    <property type="project" value="TreeGrafter"/>
</dbReference>
<dbReference type="Pfam" id="PF13880">
    <property type="entry name" value="Acetyltransf_13"/>
    <property type="match status" value="1"/>
</dbReference>
<keyword evidence="8" id="KW-0539">Nucleus</keyword>
<evidence type="ECO:0000313" key="14">
    <source>
        <dbReference type="EMBL" id="GME75820.1"/>
    </source>
</evidence>
<keyword evidence="9" id="KW-0131">Cell cycle</keyword>
<comment type="caution">
    <text evidence="14">The sequence shown here is derived from an EMBL/GenBank/DDBJ whole genome shotgun (WGS) entry which is preliminary data.</text>
</comment>
<evidence type="ECO:0000256" key="2">
    <source>
        <dbReference type="ARBA" id="ARBA00005816"/>
    </source>
</evidence>
<dbReference type="GO" id="GO:0008270">
    <property type="term" value="F:zinc ion binding"/>
    <property type="evidence" value="ECO:0007669"/>
    <property type="project" value="UniProtKB-KW"/>
</dbReference>
<reference evidence="14" key="1">
    <citation type="submission" date="2023-04" db="EMBL/GenBank/DDBJ databases">
        <title>Candida boidinii NBRC 10035.</title>
        <authorList>
            <person name="Ichikawa N."/>
            <person name="Sato H."/>
            <person name="Tonouchi N."/>
        </authorList>
    </citation>
    <scope>NUCLEOTIDE SEQUENCE</scope>
    <source>
        <strain evidence="14">NBRC 10035</strain>
    </source>
</reference>
<protein>
    <recommendedName>
        <fullName evidence="3">N-acetyltransferase ECO1</fullName>
    </recommendedName>
    <alternativeName>
        <fullName evidence="11">Establishment of cohesion protein 1</fullName>
    </alternativeName>
</protein>
<evidence type="ECO:0000259" key="13">
    <source>
        <dbReference type="Pfam" id="PF13880"/>
    </source>
</evidence>
<evidence type="ECO:0000256" key="11">
    <source>
        <dbReference type="ARBA" id="ARBA00032212"/>
    </source>
</evidence>
<feature type="domain" description="N-acetyltransferase ESCO zinc-finger" evidence="12">
    <location>
        <begin position="30"/>
        <end position="62"/>
    </location>
</feature>
<sequence>MNEGKLKKKKRTIQMHFDINLLSKSNKDKSASAKNIVCNKCHMSYVPHIQADSQLHDKFHQRSFEGLNIPYNTIKTFDNYETATDIFHKKDGKEYEFKIIEINPKNYKECNLGKEYIEICNTELNAPNDTSKWLHGSNFGKMFVLISISKHRTNSFGNSTRAVGFVSLERITKGKWMVLESSKIVPNQEIPLVIGISRIYVSKNWRGFGLGMDLLNVLPDNSVYGMTLKKSQIGWSQPSESGSRLAHKFSSFKHKSGKTLIPVYVEE</sequence>
<keyword evidence="4" id="KW-0808">Transferase</keyword>
<evidence type="ECO:0000256" key="10">
    <source>
        <dbReference type="ARBA" id="ARBA00023315"/>
    </source>
</evidence>
<dbReference type="GO" id="GO:0000785">
    <property type="term" value="C:chromatin"/>
    <property type="evidence" value="ECO:0007669"/>
    <property type="project" value="TreeGrafter"/>
</dbReference>
<dbReference type="AlphaFoldDB" id="A0A9W6T5U3"/>
<keyword evidence="5" id="KW-0479">Metal-binding</keyword>
<evidence type="ECO:0000256" key="9">
    <source>
        <dbReference type="ARBA" id="ARBA00023306"/>
    </source>
</evidence>
<feature type="domain" description="N-acetyltransferase ESCO acetyl-transferase" evidence="13">
    <location>
        <begin position="191"/>
        <end position="250"/>
    </location>
</feature>
<organism evidence="14 15">
    <name type="scientific">Candida boidinii</name>
    <name type="common">Yeast</name>
    <dbReference type="NCBI Taxonomy" id="5477"/>
    <lineage>
        <taxon>Eukaryota</taxon>
        <taxon>Fungi</taxon>
        <taxon>Dikarya</taxon>
        <taxon>Ascomycota</taxon>
        <taxon>Saccharomycotina</taxon>
        <taxon>Pichiomycetes</taxon>
        <taxon>Pichiales</taxon>
        <taxon>Pichiaceae</taxon>
        <taxon>Ogataea</taxon>
        <taxon>Ogataea/Candida clade</taxon>
    </lineage>
</organism>
<dbReference type="Proteomes" id="UP001165120">
    <property type="component" value="Unassembled WGS sequence"/>
</dbReference>
<evidence type="ECO:0000256" key="1">
    <source>
        <dbReference type="ARBA" id="ARBA00004123"/>
    </source>
</evidence>
<accession>A0A9W6T5U3</accession>
<evidence type="ECO:0000256" key="5">
    <source>
        <dbReference type="ARBA" id="ARBA00022723"/>
    </source>
</evidence>
<evidence type="ECO:0000256" key="7">
    <source>
        <dbReference type="ARBA" id="ARBA00022833"/>
    </source>
</evidence>
<proteinExistence type="inferred from homology"/>
<evidence type="ECO:0000256" key="3">
    <source>
        <dbReference type="ARBA" id="ARBA00022043"/>
    </source>
</evidence>
<dbReference type="InterPro" id="IPR028009">
    <property type="entry name" value="ESCO_Acetyltransf_dom"/>
</dbReference>